<dbReference type="InterPro" id="IPR029001">
    <property type="entry name" value="ITPase-like_fam"/>
</dbReference>
<dbReference type="SUPFAM" id="SSF52972">
    <property type="entry name" value="ITPase-like"/>
    <property type="match status" value="1"/>
</dbReference>
<comment type="catalytic activity">
    <reaction evidence="9 10">
        <text>XTP + H2O = XMP + diphosphate + H(+)</text>
        <dbReference type="Rhea" id="RHEA:28610"/>
        <dbReference type="ChEBI" id="CHEBI:15377"/>
        <dbReference type="ChEBI" id="CHEBI:15378"/>
        <dbReference type="ChEBI" id="CHEBI:33019"/>
        <dbReference type="ChEBI" id="CHEBI:57464"/>
        <dbReference type="ChEBI" id="CHEBI:61314"/>
        <dbReference type="EC" id="3.6.1.66"/>
    </reaction>
</comment>
<evidence type="ECO:0000256" key="7">
    <source>
        <dbReference type="ARBA" id="ARBA00023080"/>
    </source>
</evidence>
<feature type="binding site" evidence="10">
    <location>
        <begin position="154"/>
        <end position="157"/>
    </location>
    <ligand>
        <name>substrate</name>
    </ligand>
</feature>
<dbReference type="Pfam" id="PF01725">
    <property type="entry name" value="Ham1p_like"/>
    <property type="match status" value="1"/>
</dbReference>
<keyword evidence="5 10" id="KW-0378">Hydrolase</keyword>
<accession>H0UIM1</accession>
<dbReference type="InterPro" id="IPR002637">
    <property type="entry name" value="RdgB/HAM1"/>
</dbReference>
<proteinExistence type="inferred from homology"/>
<organism evidence="12 13">
    <name type="scientific">Jonquetella anthropi DSM 22815</name>
    <dbReference type="NCBI Taxonomy" id="885272"/>
    <lineage>
        <taxon>Bacteria</taxon>
        <taxon>Thermotogati</taxon>
        <taxon>Synergistota</taxon>
        <taxon>Synergistia</taxon>
        <taxon>Synergistales</taxon>
        <taxon>Dethiosulfovibrionaceae</taxon>
        <taxon>Jonquetella</taxon>
    </lineage>
</organism>
<dbReference type="FunFam" id="3.90.950.10:FF:000001">
    <property type="entry name" value="dITP/XTP pyrophosphatase"/>
    <property type="match status" value="1"/>
</dbReference>
<dbReference type="GO" id="GO:0036220">
    <property type="term" value="F:ITP diphosphatase activity"/>
    <property type="evidence" value="ECO:0007669"/>
    <property type="project" value="UniProtKB-UniRule"/>
</dbReference>
<dbReference type="GO" id="GO:0035870">
    <property type="term" value="F:dITP diphosphatase activity"/>
    <property type="evidence" value="ECO:0007669"/>
    <property type="project" value="UniProtKB-UniRule"/>
</dbReference>
<gene>
    <name evidence="12" type="ORF">JonanDRAFT_1402</name>
</gene>
<comment type="catalytic activity">
    <reaction evidence="10">
        <text>ITP + H2O = IMP + diphosphate + H(+)</text>
        <dbReference type="Rhea" id="RHEA:29399"/>
        <dbReference type="ChEBI" id="CHEBI:15377"/>
        <dbReference type="ChEBI" id="CHEBI:15378"/>
        <dbReference type="ChEBI" id="CHEBI:33019"/>
        <dbReference type="ChEBI" id="CHEBI:58053"/>
        <dbReference type="ChEBI" id="CHEBI:61402"/>
        <dbReference type="EC" id="3.6.1.66"/>
    </reaction>
</comment>
<dbReference type="GO" id="GO:0009117">
    <property type="term" value="P:nucleotide metabolic process"/>
    <property type="evidence" value="ECO:0007669"/>
    <property type="project" value="UniProtKB-KW"/>
</dbReference>
<keyword evidence="6 10" id="KW-0460">Magnesium</keyword>
<keyword evidence="3 10" id="KW-0479">Metal-binding</keyword>
<feature type="binding site" evidence="10">
    <location>
        <position position="76"/>
    </location>
    <ligand>
        <name>Mg(2+)</name>
        <dbReference type="ChEBI" id="CHEBI:18420"/>
    </ligand>
</feature>
<dbReference type="Gene3D" id="3.90.950.10">
    <property type="match status" value="1"/>
</dbReference>
<comment type="function">
    <text evidence="10">Pyrophosphatase that catalyzes the hydrolysis of nucleoside triphosphates to their monophosphate derivatives, with a high preference for the non-canonical purine nucleotides XTP (xanthosine triphosphate), dITP (deoxyinosine triphosphate) and ITP. Seems to function as a house-cleaning enzyme that removes non-canonical purine nucleotides from the nucleotide pool, thus preventing their incorporation into DNA/RNA and avoiding chromosomal lesions.</text>
</comment>
<evidence type="ECO:0000256" key="3">
    <source>
        <dbReference type="ARBA" id="ARBA00022723"/>
    </source>
</evidence>
<feature type="active site" description="Proton acceptor" evidence="10">
    <location>
        <position position="76"/>
    </location>
</feature>
<dbReference type="AlphaFoldDB" id="H0UIM1"/>
<feature type="binding site" evidence="10">
    <location>
        <position position="77"/>
    </location>
    <ligand>
        <name>substrate</name>
    </ligand>
</feature>
<comment type="cofactor">
    <cofactor evidence="10">
        <name>Mg(2+)</name>
        <dbReference type="ChEBI" id="CHEBI:18420"/>
    </cofactor>
    <text evidence="10">Binds 1 Mg(2+) ion per subunit.</text>
</comment>
<dbReference type="eggNOG" id="COG0127">
    <property type="taxonomic scope" value="Bacteria"/>
</dbReference>
<dbReference type="HAMAP" id="MF_01405">
    <property type="entry name" value="Non_canon_purine_NTPase"/>
    <property type="match status" value="1"/>
</dbReference>
<keyword evidence="4 10" id="KW-0547">Nucleotide-binding</keyword>
<comment type="catalytic activity">
    <reaction evidence="8 10">
        <text>dITP + H2O = dIMP + diphosphate + H(+)</text>
        <dbReference type="Rhea" id="RHEA:28342"/>
        <dbReference type="ChEBI" id="CHEBI:15377"/>
        <dbReference type="ChEBI" id="CHEBI:15378"/>
        <dbReference type="ChEBI" id="CHEBI:33019"/>
        <dbReference type="ChEBI" id="CHEBI:61194"/>
        <dbReference type="ChEBI" id="CHEBI:61382"/>
        <dbReference type="EC" id="3.6.1.66"/>
    </reaction>
</comment>
<dbReference type="GO" id="GO:0009146">
    <property type="term" value="P:purine nucleoside triphosphate catabolic process"/>
    <property type="evidence" value="ECO:0007669"/>
    <property type="project" value="UniProtKB-UniRule"/>
</dbReference>
<dbReference type="OrthoDB" id="9807456at2"/>
<dbReference type="GO" id="GO:0000166">
    <property type="term" value="F:nucleotide binding"/>
    <property type="evidence" value="ECO:0007669"/>
    <property type="project" value="UniProtKB-KW"/>
</dbReference>
<dbReference type="GO" id="GO:0036222">
    <property type="term" value="F:XTP diphosphatase activity"/>
    <property type="evidence" value="ECO:0007669"/>
    <property type="project" value="UniProtKB-UniRule"/>
</dbReference>
<dbReference type="GO" id="GO:0017111">
    <property type="term" value="F:ribonucleoside triphosphate phosphatase activity"/>
    <property type="evidence" value="ECO:0007669"/>
    <property type="project" value="InterPro"/>
</dbReference>
<keyword evidence="13" id="KW-1185">Reference proteome</keyword>
<reference evidence="12 13" key="1">
    <citation type="submission" date="2011-11" db="EMBL/GenBank/DDBJ databases">
        <title>The Noncontiguous Finished genome of Jonquetella anthropi DSM 22815.</title>
        <authorList>
            <consortium name="US DOE Joint Genome Institute (JGI-PGF)"/>
            <person name="Lucas S."/>
            <person name="Copeland A."/>
            <person name="Lapidus A."/>
            <person name="Glavina del Rio T."/>
            <person name="Dalin E."/>
            <person name="Tice H."/>
            <person name="Bruce D."/>
            <person name="Goodwin L."/>
            <person name="Pitluck S."/>
            <person name="Peters L."/>
            <person name="Mikhailova N."/>
            <person name="Held B."/>
            <person name="Kyrpides N."/>
            <person name="Mavromatis K."/>
            <person name="Ivanova N."/>
            <person name="Markowitz V."/>
            <person name="Cheng J.-F."/>
            <person name="Hugenholtz P."/>
            <person name="Woyke T."/>
            <person name="Wu D."/>
            <person name="Gronow S."/>
            <person name="Wellnitz S."/>
            <person name="Brambilla E."/>
            <person name="Klenk H.-P."/>
            <person name="Eisen J.A."/>
        </authorList>
    </citation>
    <scope>NUCLEOTIDE SEQUENCE [LARGE SCALE GENOMIC DNA]</scope>
    <source>
        <strain evidence="12 13">DSM 22815</strain>
    </source>
</reference>
<sequence>MIDVKTLRQLVIATGNRNKFVEFQKLLAPLGITLLMGKDLCPNLEVEETGETFLENARLKAQAWCERTNLPALADDSGIEVAALGGRPGVRSARYAPTDAECRAKLLGELAGVADRSARFAAALVLCWPDGSEWSTLQYCDGSVTEQELGERGFGYDSLFLPLGETKTFAQMTMEEKDAVSHRGKATRQLFLALGGKCDTIKS</sequence>
<dbReference type="EC" id="3.6.1.66" evidence="10"/>
<evidence type="ECO:0000256" key="2">
    <source>
        <dbReference type="ARBA" id="ARBA00011738"/>
    </source>
</evidence>
<evidence type="ECO:0000256" key="8">
    <source>
        <dbReference type="ARBA" id="ARBA00051875"/>
    </source>
</evidence>
<dbReference type="Proteomes" id="UP000003806">
    <property type="component" value="Chromosome"/>
</dbReference>
<comment type="subunit">
    <text evidence="2 10">Homodimer.</text>
</comment>
<feature type="binding site" evidence="10">
    <location>
        <begin position="14"/>
        <end position="19"/>
    </location>
    <ligand>
        <name>substrate</name>
    </ligand>
</feature>
<comment type="similarity">
    <text evidence="1 10 11">Belongs to the HAM1 NTPase family.</text>
</comment>
<protein>
    <recommendedName>
        <fullName evidence="10">dITP/XTP pyrophosphatase</fullName>
        <ecNumber evidence="10">3.6.1.66</ecNumber>
    </recommendedName>
    <alternativeName>
        <fullName evidence="10">Non-canonical purine NTP pyrophosphatase</fullName>
    </alternativeName>
    <alternativeName>
        <fullName evidence="10">Non-standard purine NTP pyrophosphatase</fullName>
    </alternativeName>
    <alternativeName>
        <fullName evidence="10">Nucleoside-triphosphate diphosphatase</fullName>
    </alternativeName>
    <alternativeName>
        <fullName evidence="10">Nucleoside-triphosphate pyrophosphatase</fullName>
        <shortName evidence="10">NTPase</shortName>
    </alternativeName>
</protein>
<dbReference type="STRING" id="885272.JonanDRAFT_1402"/>
<dbReference type="GO" id="GO:0046872">
    <property type="term" value="F:metal ion binding"/>
    <property type="evidence" value="ECO:0007669"/>
    <property type="project" value="UniProtKB-KW"/>
</dbReference>
<feature type="binding site" evidence="10">
    <location>
        <position position="47"/>
    </location>
    <ligand>
        <name>Mg(2+)</name>
        <dbReference type="ChEBI" id="CHEBI:18420"/>
    </ligand>
</feature>
<evidence type="ECO:0000256" key="1">
    <source>
        <dbReference type="ARBA" id="ARBA00008023"/>
    </source>
</evidence>
<dbReference type="HOGENOM" id="CLU_082080_0_2_0"/>
<feature type="binding site" evidence="10">
    <location>
        <position position="177"/>
    </location>
    <ligand>
        <name>substrate</name>
    </ligand>
</feature>
<dbReference type="RefSeq" id="WP_008519459.1">
    <property type="nucleotide sequence ID" value="NZ_CM001376.1"/>
</dbReference>
<evidence type="ECO:0000256" key="5">
    <source>
        <dbReference type="ARBA" id="ARBA00022801"/>
    </source>
</evidence>
<evidence type="ECO:0000256" key="4">
    <source>
        <dbReference type="ARBA" id="ARBA00022741"/>
    </source>
</evidence>
<feature type="binding site" evidence="10">
    <location>
        <begin position="182"/>
        <end position="183"/>
    </location>
    <ligand>
        <name>substrate</name>
    </ligand>
</feature>
<evidence type="ECO:0000313" key="13">
    <source>
        <dbReference type="Proteomes" id="UP000003806"/>
    </source>
</evidence>
<dbReference type="CDD" id="cd00515">
    <property type="entry name" value="HAM1"/>
    <property type="match status" value="1"/>
</dbReference>
<evidence type="ECO:0000256" key="6">
    <source>
        <dbReference type="ARBA" id="ARBA00022842"/>
    </source>
</evidence>
<dbReference type="PANTHER" id="PTHR11067:SF9">
    <property type="entry name" value="INOSINE TRIPHOSPHATE PYROPHOSPHATASE"/>
    <property type="match status" value="1"/>
</dbReference>
<evidence type="ECO:0000256" key="9">
    <source>
        <dbReference type="ARBA" id="ARBA00052017"/>
    </source>
</evidence>
<dbReference type="PANTHER" id="PTHR11067">
    <property type="entry name" value="INOSINE TRIPHOSPHATE PYROPHOSPHATASE/HAM1 PROTEIN"/>
    <property type="match status" value="1"/>
</dbReference>
<evidence type="ECO:0000256" key="10">
    <source>
        <dbReference type="HAMAP-Rule" id="MF_01405"/>
    </source>
</evidence>
<evidence type="ECO:0000313" key="12">
    <source>
        <dbReference type="EMBL" id="EHM13766.1"/>
    </source>
</evidence>
<name>H0UIM1_9BACT</name>
<evidence type="ECO:0000256" key="11">
    <source>
        <dbReference type="RuleBase" id="RU003781"/>
    </source>
</evidence>
<keyword evidence="7 10" id="KW-0546">Nucleotide metabolism</keyword>
<dbReference type="GO" id="GO:0005829">
    <property type="term" value="C:cytosol"/>
    <property type="evidence" value="ECO:0007669"/>
    <property type="project" value="TreeGrafter"/>
</dbReference>
<dbReference type="InterPro" id="IPR020922">
    <property type="entry name" value="dITP/XTP_pyrophosphatase"/>
</dbReference>
<dbReference type="EMBL" id="CM001376">
    <property type="protein sequence ID" value="EHM13766.1"/>
    <property type="molecule type" value="Genomic_DNA"/>
</dbReference>
<dbReference type="NCBIfam" id="TIGR00042">
    <property type="entry name" value="RdgB/HAM1 family non-canonical purine NTP pyrophosphatase"/>
    <property type="match status" value="1"/>
</dbReference>